<dbReference type="AlphaFoldDB" id="A0AAV8QE53"/>
<protein>
    <recommendedName>
        <fullName evidence="4">t-SNARE coiled-coil homology domain-containing protein</fullName>
    </recommendedName>
</protein>
<dbReference type="Proteomes" id="UP001222027">
    <property type="component" value="Unassembled WGS sequence"/>
</dbReference>
<feature type="region of interest" description="Disordered" evidence="1">
    <location>
        <begin position="1"/>
        <end position="31"/>
    </location>
</feature>
<keyword evidence="3" id="KW-1185">Reference proteome</keyword>
<reference evidence="2 3" key="1">
    <citation type="submission" date="2022-12" db="EMBL/GenBank/DDBJ databases">
        <title>Chromosome-scale assembly of the Ensete ventricosum genome.</title>
        <authorList>
            <person name="Dussert Y."/>
            <person name="Stocks J."/>
            <person name="Wendawek A."/>
            <person name="Woldeyes F."/>
            <person name="Nichols R.A."/>
            <person name="Borrell J.S."/>
        </authorList>
    </citation>
    <scope>NUCLEOTIDE SEQUENCE [LARGE SCALE GENOMIC DNA]</scope>
    <source>
        <strain evidence="3">cv. Maze</strain>
        <tissue evidence="2">Seeds</tissue>
    </source>
</reference>
<proteinExistence type="predicted"/>
<sequence length="78" mass="8830">MLICGGTAVNRRREQQSCPLSSPPPSLLTSSLSLGKQQERNSRIHHTLFMQTPELDCQGIQMFDEEIDKQQSHLSCME</sequence>
<organism evidence="2 3">
    <name type="scientific">Ensete ventricosum</name>
    <name type="common">Abyssinian banana</name>
    <name type="synonym">Musa ensete</name>
    <dbReference type="NCBI Taxonomy" id="4639"/>
    <lineage>
        <taxon>Eukaryota</taxon>
        <taxon>Viridiplantae</taxon>
        <taxon>Streptophyta</taxon>
        <taxon>Embryophyta</taxon>
        <taxon>Tracheophyta</taxon>
        <taxon>Spermatophyta</taxon>
        <taxon>Magnoliopsida</taxon>
        <taxon>Liliopsida</taxon>
        <taxon>Zingiberales</taxon>
        <taxon>Musaceae</taxon>
        <taxon>Ensete</taxon>
    </lineage>
</organism>
<evidence type="ECO:0000313" key="3">
    <source>
        <dbReference type="Proteomes" id="UP001222027"/>
    </source>
</evidence>
<gene>
    <name evidence="2" type="ORF">OPV22_021856</name>
</gene>
<accession>A0AAV8QE53</accession>
<dbReference type="EMBL" id="JAQQAF010000006">
    <property type="protein sequence ID" value="KAJ8478129.1"/>
    <property type="molecule type" value="Genomic_DNA"/>
</dbReference>
<comment type="caution">
    <text evidence="2">The sequence shown here is derived from an EMBL/GenBank/DDBJ whole genome shotgun (WGS) entry which is preliminary data.</text>
</comment>
<evidence type="ECO:0008006" key="4">
    <source>
        <dbReference type="Google" id="ProtNLM"/>
    </source>
</evidence>
<evidence type="ECO:0000256" key="1">
    <source>
        <dbReference type="SAM" id="MobiDB-lite"/>
    </source>
</evidence>
<name>A0AAV8QE53_ENSVE</name>
<evidence type="ECO:0000313" key="2">
    <source>
        <dbReference type="EMBL" id="KAJ8478129.1"/>
    </source>
</evidence>